<dbReference type="EMBL" id="CAEY01001371">
    <property type="status" value="NOT_ANNOTATED_CDS"/>
    <property type="molecule type" value="Genomic_DNA"/>
</dbReference>
<name>T1K321_TETUR</name>
<proteinExistence type="predicted"/>
<protein>
    <submittedName>
        <fullName evidence="2">Uncharacterized protein</fullName>
    </submittedName>
</protein>
<dbReference type="Proteomes" id="UP000015104">
    <property type="component" value="Unassembled WGS sequence"/>
</dbReference>
<reference evidence="2" key="2">
    <citation type="submission" date="2015-06" db="UniProtKB">
        <authorList>
            <consortium name="EnsemblMetazoa"/>
        </authorList>
    </citation>
    <scope>IDENTIFICATION</scope>
</reference>
<evidence type="ECO:0000256" key="1">
    <source>
        <dbReference type="SAM" id="MobiDB-lite"/>
    </source>
</evidence>
<sequence length="88" mass="10019">MPGLLKSPDKNSINQIPQVNPDAPNEPVVPIRRTFRRRPTIVFEDLEIIDVRMHSRPENASPMQLFFNSAPFPRVSVRRADGVSRKLG</sequence>
<organism evidence="2 3">
    <name type="scientific">Tetranychus urticae</name>
    <name type="common">Two-spotted spider mite</name>
    <dbReference type="NCBI Taxonomy" id="32264"/>
    <lineage>
        <taxon>Eukaryota</taxon>
        <taxon>Metazoa</taxon>
        <taxon>Ecdysozoa</taxon>
        <taxon>Arthropoda</taxon>
        <taxon>Chelicerata</taxon>
        <taxon>Arachnida</taxon>
        <taxon>Acari</taxon>
        <taxon>Acariformes</taxon>
        <taxon>Trombidiformes</taxon>
        <taxon>Prostigmata</taxon>
        <taxon>Eleutherengona</taxon>
        <taxon>Raphignathae</taxon>
        <taxon>Tetranychoidea</taxon>
        <taxon>Tetranychidae</taxon>
        <taxon>Tetranychus</taxon>
    </lineage>
</organism>
<reference evidence="3" key="1">
    <citation type="submission" date="2011-08" db="EMBL/GenBank/DDBJ databases">
        <authorList>
            <person name="Rombauts S."/>
        </authorList>
    </citation>
    <scope>NUCLEOTIDE SEQUENCE</scope>
    <source>
        <strain evidence="3">London</strain>
    </source>
</reference>
<evidence type="ECO:0000313" key="2">
    <source>
        <dbReference type="EnsemblMetazoa" id="tetur04g07100.1"/>
    </source>
</evidence>
<keyword evidence="3" id="KW-1185">Reference proteome</keyword>
<dbReference type="AlphaFoldDB" id="T1K321"/>
<feature type="region of interest" description="Disordered" evidence="1">
    <location>
        <begin position="1"/>
        <end position="27"/>
    </location>
</feature>
<evidence type="ECO:0000313" key="3">
    <source>
        <dbReference type="Proteomes" id="UP000015104"/>
    </source>
</evidence>
<accession>T1K321</accession>
<dbReference type="HOGENOM" id="CLU_2471950_0_0_1"/>
<dbReference type="EnsemblMetazoa" id="tetur04g07100.1">
    <property type="protein sequence ID" value="tetur04g07100.1"/>
    <property type="gene ID" value="tetur04g07100"/>
</dbReference>